<dbReference type="InterPro" id="IPR042150">
    <property type="entry name" value="MmRce1-like"/>
</dbReference>
<keyword evidence="3" id="KW-0645">Protease</keyword>
<keyword evidence="1" id="KW-1133">Transmembrane helix</keyword>
<dbReference type="PANTHER" id="PTHR35797">
    <property type="entry name" value="PROTEASE-RELATED"/>
    <property type="match status" value="1"/>
</dbReference>
<feature type="transmembrane region" description="Helical" evidence="1">
    <location>
        <begin position="246"/>
        <end position="267"/>
    </location>
</feature>
<dbReference type="InterPro" id="IPR003675">
    <property type="entry name" value="Rce1/LyrA-like_dom"/>
</dbReference>
<comment type="caution">
    <text evidence="3">The sequence shown here is derived from an EMBL/GenBank/DDBJ whole genome shotgun (WGS) entry which is preliminary data.</text>
</comment>
<keyword evidence="1" id="KW-0812">Transmembrane</keyword>
<evidence type="ECO:0000256" key="1">
    <source>
        <dbReference type="SAM" id="Phobius"/>
    </source>
</evidence>
<feature type="transmembrane region" description="Helical" evidence="1">
    <location>
        <begin position="152"/>
        <end position="168"/>
    </location>
</feature>
<keyword evidence="3" id="KW-0378">Hydrolase</keyword>
<dbReference type="RefSeq" id="WP_166144530.1">
    <property type="nucleotide sequence ID" value="NZ_JAANYN010000002.1"/>
</dbReference>
<feature type="transmembrane region" description="Helical" evidence="1">
    <location>
        <begin position="113"/>
        <end position="131"/>
    </location>
</feature>
<feature type="domain" description="CAAX prenyl protease 2/Lysostaphin resistance protein A-like" evidence="2">
    <location>
        <begin position="118"/>
        <end position="227"/>
    </location>
</feature>
<accession>A0ABX0H7U3</accession>
<feature type="transmembrane region" description="Helical" evidence="1">
    <location>
        <begin position="188"/>
        <end position="208"/>
    </location>
</feature>
<keyword evidence="1" id="KW-0472">Membrane</keyword>
<organism evidence="3 4">
    <name type="scientific">Cyclobacterium plantarum</name>
    <dbReference type="NCBI Taxonomy" id="2716263"/>
    <lineage>
        <taxon>Bacteria</taxon>
        <taxon>Pseudomonadati</taxon>
        <taxon>Bacteroidota</taxon>
        <taxon>Cytophagia</taxon>
        <taxon>Cytophagales</taxon>
        <taxon>Cyclobacteriaceae</taxon>
        <taxon>Cyclobacterium</taxon>
    </lineage>
</organism>
<feature type="transmembrane region" description="Helical" evidence="1">
    <location>
        <begin position="79"/>
        <end position="101"/>
    </location>
</feature>
<dbReference type="Proteomes" id="UP000649799">
    <property type="component" value="Unassembled WGS sequence"/>
</dbReference>
<reference evidence="3 4" key="1">
    <citation type="submission" date="2020-03" db="EMBL/GenBank/DDBJ databases">
        <title>Cyclobacterium plantarum sp. nov., a marine bacterium isolated from a coastal-marine wetland.</title>
        <authorList>
            <person name="Sanchez-Porro C."/>
            <person name="Ventosa A."/>
            <person name="Amoozegar M."/>
        </authorList>
    </citation>
    <scope>NUCLEOTIDE SEQUENCE [LARGE SCALE GENOMIC DNA]</scope>
    <source>
        <strain evidence="3 4">GBPx2</strain>
    </source>
</reference>
<protein>
    <submittedName>
        <fullName evidence="3">CPBP family intramembrane metalloprotease</fullName>
    </submittedName>
</protein>
<gene>
    <name evidence="3" type="ORF">G9Q97_06940</name>
</gene>
<proteinExistence type="predicted"/>
<evidence type="ECO:0000313" key="4">
    <source>
        <dbReference type="Proteomes" id="UP000649799"/>
    </source>
</evidence>
<dbReference type="PANTHER" id="PTHR35797:SF1">
    <property type="entry name" value="PROTEASE"/>
    <property type="match status" value="1"/>
</dbReference>
<keyword evidence="3" id="KW-0482">Metalloprotease</keyword>
<feature type="transmembrane region" description="Helical" evidence="1">
    <location>
        <begin position="215"/>
        <end position="234"/>
    </location>
</feature>
<dbReference type="Pfam" id="PF02517">
    <property type="entry name" value="Rce1-like"/>
    <property type="match status" value="1"/>
</dbReference>
<feature type="transmembrane region" description="Helical" evidence="1">
    <location>
        <begin position="42"/>
        <end position="59"/>
    </location>
</feature>
<sequence>MNHLKETRHLVIFCILALLVGWVGLGVDRLIPDQNEEETLGMAIWLAGPLLVVIFLRTFAGDGWKDAGLYPNLKHNLRWYGMAMLIFPLVTIITLIIGKLTGWIDFSGFNVKAYFSIFTELFFINIIKNFFEESVWRGYLTAKLVKIRLTDFYIYGIAGLVWGLWHAPYYLHFLSDETIYAVLPVNRYLFMVIAVLNMVVWTVMFTEIFRLTRSIWSVILLHAMEDALINHLIIDGHIQIAAHKEIWLSPICGVLPMTLYLIIGLWLRKQRSKKTVFLN</sequence>
<evidence type="ECO:0000259" key="2">
    <source>
        <dbReference type="Pfam" id="PF02517"/>
    </source>
</evidence>
<name>A0ABX0H7U3_9BACT</name>
<dbReference type="GO" id="GO:0008237">
    <property type="term" value="F:metallopeptidase activity"/>
    <property type="evidence" value="ECO:0007669"/>
    <property type="project" value="UniProtKB-KW"/>
</dbReference>
<evidence type="ECO:0000313" key="3">
    <source>
        <dbReference type="EMBL" id="NHE56546.1"/>
    </source>
</evidence>
<dbReference type="EMBL" id="JAANYN010000002">
    <property type="protein sequence ID" value="NHE56546.1"/>
    <property type="molecule type" value="Genomic_DNA"/>
</dbReference>
<keyword evidence="4" id="KW-1185">Reference proteome</keyword>